<feature type="region of interest" description="Disordered" evidence="1">
    <location>
        <begin position="148"/>
        <end position="173"/>
    </location>
</feature>
<evidence type="ECO:0000313" key="2">
    <source>
        <dbReference type="EMBL" id="CDW41855.1"/>
    </source>
</evidence>
<dbReference type="EMBL" id="HACA01024494">
    <property type="protein sequence ID" value="CDW41855.1"/>
    <property type="molecule type" value="Transcribed_RNA"/>
</dbReference>
<organism evidence="2">
    <name type="scientific">Lepeophtheirus salmonis</name>
    <name type="common">Salmon louse</name>
    <name type="synonym">Caligus salmonis</name>
    <dbReference type="NCBI Taxonomy" id="72036"/>
    <lineage>
        <taxon>Eukaryota</taxon>
        <taxon>Metazoa</taxon>
        <taxon>Ecdysozoa</taxon>
        <taxon>Arthropoda</taxon>
        <taxon>Crustacea</taxon>
        <taxon>Multicrustacea</taxon>
        <taxon>Hexanauplia</taxon>
        <taxon>Copepoda</taxon>
        <taxon>Siphonostomatoida</taxon>
        <taxon>Caligidae</taxon>
        <taxon>Lepeophtheirus</taxon>
    </lineage>
</organism>
<sequence>MKRHRESRRHSTPVILPSITLTSDDSKNPLPSVLLPHIKDANNSNKFDESPEDKNVWEALRERIAENTGAKQLNSLMAQVRLKRRKQLRHMSADFSAGTSPTQHPGGILKSTPSSSNSYLNNFIHHSERRKSVSFCETESVKVFSIKSSKENEKDDESENFDESDEDQIKEPDQCRKQLIPTFVFPNKKPDFPSYVRKKVLVLEALDIQQNGCTDEDGISVIGIIRVNLSRLRALETEDQRKNGQQVIVGVAYSLDDWKTKMTSKSFKVPSAYIRRHPSLDDVNSVFMRFCIDCDELDVGTTLSMSLWCADKIASKSTIRFEDNNEGSYYKLKCTSKLNQWAAEAAKQLKNYAPIVRYNTKFYTKANV</sequence>
<evidence type="ECO:0000256" key="1">
    <source>
        <dbReference type="SAM" id="MobiDB-lite"/>
    </source>
</evidence>
<proteinExistence type="predicted"/>
<name>A0A0K2UUX6_LEPSM</name>
<dbReference type="AlphaFoldDB" id="A0A0K2UUX6"/>
<feature type="compositionally biased region" description="Acidic residues" evidence="1">
    <location>
        <begin position="154"/>
        <end position="166"/>
    </location>
</feature>
<accession>A0A0K2UUX6</accession>
<protein>
    <submittedName>
        <fullName evidence="2">Uncharacterized protein</fullName>
    </submittedName>
</protein>
<reference evidence="2" key="1">
    <citation type="submission" date="2014-05" db="EMBL/GenBank/DDBJ databases">
        <authorList>
            <person name="Chronopoulou M."/>
        </authorList>
    </citation>
    <scope>NUCLEOTIDE SEQUENCE</scope>
    <source>
        <tissue evidence="2">Whole organism</tissue>
    </source>
</reference>